<dbReference type="PROSITE" id="PS50102">
    <property type="entry name" value="RRM"/>
    <property type="match status" value="1"/>
</dbReference>
<keyword evidence="7" id="KW-1185">Reference proteome</keyword>
<evidence type="ECO:0000256" key="4">
    <source>
        <dbReference type="SAM" id="MobiDB-lite"/>
    </source>
</evidence>
<evidence type="ECO:0000256" key="3">
    <source>
        <dbReference type="PROSITE-ProRule" id="PRU00176"/>
    </source>
</evidence>
<keyword evidence="2 3" id="KW-0694">RNA-binding</keyword>
<dbReference type="PANTHER" id="PTHR13976">
    <property type="entry name" value="HETEROGENEOUS NUCLEAR RIBONUCLEOPROTEIN-RELATED"/>
    <property type="match status" value="1"/>
</dbReference>
<sequence>MNVPPPMVGSHLPAPVLEPPGFRPGPGSNNGPPGFVGGPESLRGLPPFDNGPRKSSGLPSRGGGQGRSGSAQPGFGPASDNLRGPSGISGGPGNQRPTIVKIQNMPFTVTVDEILDFFYGYQVLPGSVCLQYSEKGMPTGEAMVAFESHDEAMSAVLDLNDRPIGSRKVKITLG</sequence>
<dbReference type="InterPro" id="IPR034854">
    <property type="entry name" value="RBM12_RRM5"/>
</dbReference>
<evidence type="ECO:0000256" key="1">
    <source>
        <dbReference type="ARBA" id="ARBA00022737"/>
    </source>
</evidence>
<dbReference type="InterPro" id="IPR035979">
    <property type="entry name" value="RBD_domain_sf"/>
</dbReference>
<dbReference type="CDD" id="cd12751">
    <property type="entry name" value="RRM5_RBM12"/>
    <property type="match status" value="1"/>
</dbReference>
<dbReference type="Gene3D" id="3.30.70.330">
    <property type="match status" value="1"/>
</dbReference>
<protein>
    <recommendedName>
        <fullName evidence="5">RRM domain-containing protein</fullName>
    </recommendedName>
</protein>
<dbReference type="AlphaFoldDB" id="A0A9Q1FGQ7"/>
<dbReference type="SUPFAM" id="SSF54928">
    <property type="entry name" value="RNA-binding domain, RBD"/>
    <property type="match status" value="1"/>
</dbReference>
<dbReference type="InterPro" id="IPR050666">
    <property type="entry name" value="ESRP"/>
</dbReference>
<dbReference type="GO" id="GO:0003723">
    <property type="term" value="F:RNA binding"/>
    <property type="evidence" value="ECO:0007669"/>
    <property type="project" value="UniProtKB-UniRule"/>
</dbReference>
<evidence type="ECO:0000256" key="2">
    <source>
        <dbReference type="ARBA" id="ARBA00022884"/>
    </source>
</evidence>
<dbReference type="EMBL" id="JAINUF010000005">
    <property type="protein sequence ID" value="KAJ8358643.1"/>
    <property type="molecule type" value="Genomic_DNA"/>
</dbReference>
<comment type="caution">
    <text evidence="6">The sequence shown here is derived from an EMBL/GenBank/DDBJ whole genome shotgun (WGS) entry which is preliminary data.</text>
</comment>
<feature type="region of interest" description="Disordered" evidence="4">
    <location>
        <begin position="1"/>
        <end position="97"/>
    </location>
</feature>
<name>A0A9Q1FGQ7_SYNKA</name>
<evidence type="ECO:0000259" key="5">
    <source>
        <dbReference type="PROSITE" id="PS50102"/>
    </source>
</evidence>
<dbReference type="OrthoDB" id="2588702at2759"/>
<proteinExistence type="predicted"/>
<evidence type="ECO:0000313" key="6">
    <source>
        <dbReference type="EMBL" id="KAJ8358643.1"/>
    </source>
</evidence>
<organism evidence="6 7">
    <name type="scientific">Synaphobranchus kaupii</name>
    <name type="common">Kaup's arrowtooth eel</name>
    <dbReference type="NCBI Taxonomy" id="118154"/>
    <lineage>
        <taxon>Eukaryota</taxon>
        <taxon>Metazoa</taxon>
        <taxon>Chordata</taxon>
        <taxon>Craniata</taxon>
        <taxon>Vertebrata</taxon>
        <taxon>Euteleostomi</taxon>
        <taxon>Actinopterygii</taxon>
        <taxon>Neopterygii</taxon>
        <taxon>Teleostei</taxon>
        <taxon>Anguilliformes</taxon>
        <taxon>Synaphobranchidae</taxon>
        <taxon>Synaphobranchus</taxon>
    </lineage>
</organism>
<dbReference type="Pfam" id="PF00076">
    <property type="entry name" value="RRM_1"/>
    <property type="match status" value="1"/>
</dbReference>
<gene>
    <name evidence="6" type="ORF">SKAU_G00151680</name>
</gene>
<evidence type="ECO:0000313" key="7">
    <source>
        <dbReference type="Proteomes" id="UP001152622"/>
    </source>
</evidence>
<accession>A0A9Q1FGQ7</accession>
<dbReference type="Proteomes" id="UP001152622">
    <property type="component" value="Chromosome 5"/>
</dbReference>
<feature type="domain" description="RRM" evidence="5">
    <location>
        <begin position="98"/>
        <end position="174"/>
    </location>
</feature>
<reference evidence="6" key="1">
    <citation type="journal article" date="2023" name="Science">
        <title>Genome structures resolve the early diversification of teleost fishes.</title>
        <authorList>
            <person name="Parey E."/>
            <person name="Louis A."/>
            <person name="Montfort J."/>
            <person name="Bouchez O."/>
            <person name="Roques C."/>
            <person name="Iampietro C."/>
            <person name="Lluch J."/>
            <person name="Castinel A."/>
            <person name="Donnadieu C."/>
            <person name="Desvignes T."/>
            <person name="Floi Bucao C."/>
            <person name="Jouanno E."/>
            <person name="Wen M."/>
            <person name="Mejri S."/>
            <person name="Dirks R."/>
            <person name="Jansen H."/>
            <person name="Henkel C."/>
            <person name="Chen W.J."/>
            <person name="Zahm M."/>
            <person name="Cabau C."/>
            <person name="Klopp C."/>
            <person name="Thompson A.W."/>
            <person name="Robinson-Rechavi M."/>
            <person name="Braasch I."/>
            <person name="Lecointre G."/>
            <person name="Bobe J."/>
            <person name="Postlethwait J.H."/>
            <person name="Berthelot C."/>
            <person name="Roest Crollius H."/>
            <person name="Guiguen Y."/>
        </authorList>
    </citation>
    <scope>NUCLEOTIDE SEQUENCE</scope>
    <source>
        <strain evidence="6">WJC10195</strain>
    </source>
</reference>
<dbReference type="InterPro" id="IPR012677">
    <property type="entry name" value="Nucleotide-bd_a/b_plait_sf"/>
</dbReference>
<dbReference type="SMART" id="SM00360">
    <property type="entry name" value="RRM"/>
    <property type="match status" value="1"/>
</dbReference>
<keyword evidence="1" id="KW-0677">Repeat</keyword>
<dbReference type="InterPro" id="IPR000504">
    <property type="entry name" value="RRM_dom"/>
</dbReference>